<name>A0ABN7W6L2_GIGMA</name>
<sequence length="100" mass="11631">YQVRAVELQNARKRQLEIEKNINHENTIQENQENENDLELIELANLSNHIVELLNQSDDNLGNTSLFNFQCAINLSMFDKLTKEVVEELVKSIEDADKFL</sequence>
<feature type="non-terminal residue" evidence="1">
    <location>
        <position position="1"/>
    </location>
</feature>
<evidence type="ECO:0000313" key="2">
    <source>
        <dbReference type="Proteomes" id="UP000789901"/>
    </source>
</evidence>
<organism evidence="1 2">
    <name type="scientific">Gigaspora margarita</name>
    <dbReference type="NCBI Taxonomy" id="4874"/>
    <lineage>
        <taxon>Eukaryota</taxon>
        <taxon>Fungi</taxon>
        <taxon>Fungi incertae sedis</taxon>
        <taxon>Mucoromycota</taxon>
        <taxon>Glomeromycotina</taxon>
        <taxon>Glomeromycetes</taxon>
        <taxon>Diversisporales</taxon>
        <taxon>Gigasporaceae</taxon>
        <taxon>Gigaspora</taxon>
    </lineage>
</organism>
<comment type="caution">
    <text evidence="1">The sequence shown here is derived from an EMBL/GenBank/DDBJ whole genome shotgun (WGS) entry which is preliminary data.</text>
</comment>
<proteinExistence type="predicted"/>
<keyword evidence="2" id="KW-1185">Reference proteome</keyword>
<dbReference type="Proteomes" id="UP000789901">
    <property type="component" value="Unassembled WGS sequence"/>
</dbReference>
<reference evidence="1 2" key="1">
    <citation type="submission" date="2021-06" db="EMBL/GenBank/DDBJ databases">
        <authorList>
            <person name="Kallberg Y."/>
            <person name="Tangrot J."/>
            <person name="Rosling A."/>
        </authorList>
    </citation>
    <scope>NUCLEOTIDE SEQUENCE [LARGE SCALE GENOMIC DNA]</scope>
    <source>
        <strain evidence="1 2">120-4 pot B 10/14</strain>
    </source>
</reference>
<gene>
    <name evidence="1" type="ORF">GMARGA_LOCUS27262</name>
</gene>
<dbReference type="EMBL" id="CAJVQB010033109">
    <property type="protein sequence ID" value="CAG8819272.1"/>
    <property type="molecule type" value="Genomic_DNA"/>
</dbReference>
<accession>A0ABN7W6L2</accession>
<evidence type="ECO:0000313" key="1">
    <source>
        <dbReference type="EMBL" id="CAG8819272.1"/>
    </source>
</evidence>
<protein>
    <submittedName>
        <fullName evidence="1">12372_t:CDS:1</fullName>
    </submittedName>
</protein>